<evidence type="ECO:0000313" key="3">
    <source>
        <dbReference type="Proteomes" id="UP000683511"/>
    </source>
</evidence>
<dbReference type="RefSeq" id="WP_190601715.1">
    <property type="nucleotide sequence ID" value="NZ_CP021056.1"/>
</dbReference>
<sequence>MPSPAALKYNLVAQKARVLRDTATDIRLRPILNSHTQIYYHSALAMFVAGWETYIEELVRNFFDVTANPLDPQFYAVHSLAKNAAERSLKQFNTPNADNSRNLLVQYTGYDPLNDWVWSKRNINALATRQMLNDILQVRHSFAHGFPIPANSWTQTPTGKIRLTAKAIKDVDALFKYLVGVTDAGMKQHIQTIYNIVVSW</sequence>
<evidence type="ECO:0000313" key="2">
    <source>
        <dbReference type="EMBL" id="QXE22756.1"/>
    </source>
</evidence>
<keyword evidence="3" id="KW-1185">Reference proteome</keyword>
<dbReference type="EMBL" id="CP021056">
    <property type="protein sequence ID" value="QXE22756.1"/>
    <property type="molecule type" value="Genomic_DNA"/>
</dbReference>
<dbReference type="Pfam" id="PF18735">
    <property type="entry name" value="HEPN_RiboL-PSP"/>
    <property type="match status" value="1"/>
</dbReference>
<organism evidence="2 3">
    <name type="scientific">Richelia sinica FACHB-800</name>
    <dbReference type="NCBI Taxonomy" id="1357546"/>
    <lineage>
        <taxon>Bacteria</taxon>
        <taxon>Bacillati</taxon>
        <taxon>Cyanobacteriota</taxon>
        <taxon>Cyanophyceae</taxon>
        <taxon>Nostocales</taxon>
        <taxon>Nostocaceae</taxon>
        <taxon>Richelia</taxon>
    </lineage>
</organism>
<accession>A0A975Y431</accession>
<dbReference type="InterPro" id="IPR041519">
    <property type="entry name" value="HEPN_RiboL-PSP"/>
</dbReference>
<dbReference type="AlphaFoldDB" id="A0A975Y431"/>
<protein>
    <recommendedName>
        <fullName evidence="1">RiboL-PSP-HEPN domain-containing protein</fullName>
    </recommendedName>
</protein>
<evidence type="ECO:0000259" key="1">
    <source>
        <dbReference type="Pfam" id="PF18735"/>
    </source>
</evidence>
<gene>
    <name evidence="2" type="ORF">B6N60_01442</name>
</gene>
<dbReference type="Proteomes" id="UP000683511">
    <property type="component" value="Chromosome"/>
</dbReference>
<reference evidence="2" key="1">
    <citation type="submission" date="2017-04" db="EMBL/GenBank/DDBJ databases">
        <title>Genome deletions in a multicellular cyanobacterial endosymbiont for morphological adaptation in marine diatoms.</title>
        <authorList>
            <person name="Wang Y."/>
            <person name="Gao H."/>
            <person name="Li R."/>
            <person name="Xu X."/>
        </authorList>
    </citation>
    <scope>NUCLEOTIDE SEQUENCE</scope>
    <source>
        <strain evidence="2">FACHB 800</strain>
    </source>
</reference>
<proteinExistence type="predicted"/>
<dbReference type="KEGG" id="rsin:B6N60_01442"/>
<feature type="domain" description="RiboL-PSP-HEPN" evidence="1">
    <location>
        <begin position="33"/>
        <end position="155"/>
    </location>
</feature>
<name>A0A975Y431_9NOST</name>